<dbReference type="AlphaFoldDB" id="A0A8J3SHC7"/>
<dbReference type="Proteomes" id="UP000619788">
    <property type="component" value="Unassembled WGS sequence"/>
</dbReference>
<comment type="caution">
    <text evidence="2">The sequence shown here is derived from an EMBL/GenBank/DDBJ whole genome shotgun (WGS) entry which is preliminary data.</text>
</comment>
<protein>
    <submittedName>
        <fullName evidence="2">Uncharacterized protein</fullName>
    </submittedName>
</protein>
<feature type="region of interest" description="Disordered" evidence="1">
    <location>
        <begin position="1"/>
        <end position="42"/>
    </location>
</feature>
<evidence type="ECO:0000256" key="1">
    <source>
        <dbReference type="SAM" id="MobiDB-lite"/>
    </source>
</evidence>
<evidence type="ECO:0000313" key="2">
    <source>
        <dbReference type="EMBL" id="GIH94343.1"/>
    </source>
</evidence>
<reference evidence="2 3" key="1">
    <citation type="submission" date="2021-01" db="EMBL/GenBank/DDBJ databases">
        <title>Whole genome shotgun sequence of Planobispora siamensis NBRC 107568.</title>
        <authorList>
            <person name="Komaki H."/>
            <person name="Tamura T."/>
        </authorList>
    </citation>
    <scope>NUCLEOTIDE SEQUENCE [LARGE SCALE GENOMIC DNA]</scope>
    <source>
        <strain evidence="2 3">NBRC 107568</strain>
    </source>
</reference>
<dbReference type="EMBL" id="BOOJ01000040">
    <property type="protein sequence ID" value="GIH94343.1"/>
    <property type="molecule type" value="Genomic_DNA"/>
</dbReference>
<gene>
    <name evidence="2" type="ORF">Psi01_49730</name>
</gene>
<organism evidence="2 3">
    <name type="scientific">Planobispora siamensis</name>
    <dbReference type="NCBI Taxonomy" id="936338"/>
    <lineage>
        <taxon>Bacteria</taxon>
        <taxon>Bacillati</taxon>
        <taxon>Actinomycetota</taxon>
        <taxon>Actinomycetes</taxon>
        <taxon>Streptosporangiales</taxon>
        <taxon>Streptosporangiaceae</taxon>
        <taxon>Planobispora</taxon>
    </lineage>
</organism>
<accession>A0A8J3SHC7</accession>
<proteinExistence type="predicted"/>
<name>A0A8J3SHC7_9ACTN</name>
<evidence type="ECO:0000313" key="3">
    <source>
        <dbReference type="Proteomes" id="UP000619788"/>
    </source>
</evidence>
<sequence>MKPDAAVPQPDTAVPEADAGDAESDATFVKPGSEAPEPGVRAPVMCPGPSPAVRCGGCRKGDACFDRSRPARAAQ</sequence>
<keyword evidence="3" id="KW-1185">Reference proteome</keyword>